<reference evidence="1" key="1">
    <citation type="journal article" date="2023" name="Mol. Biol. Evol.">
        <title>Third-Generation Sequencing Reveals the Adaptive Role of the Epigenome in Three Deep-Sea Polychaetes.</title>
        <authorList>
            <person name="Perez M."/>
            <person name="Aroh O."/>
            <person name="Sun Y."/>
            <person name="Lan Y."/>
            <person name="Juniper S.K."/>
            <person name="Young C.R."/>
            <person name="Angers B."/>
            <person name="Qian P.Y."/>
        </authorList>
    </citation>
    <scope>NUCLEOTIDE SEQUENCE</scope>
    <source>
        <strain evidence="1">R07B-5</strain>
    </source>
</reference>
<protein>
    <submittedName>
        <fullName evidence="1">Uncharacterized protein</fullName>
    </submittedName>
</protein>
<proteinExistence type="predicted"/>
<name>A0AAD9KX13_RIDPI</name>
<dbReference type="AlphaFoldDB" id="A0AAD9KX13"/>
<evidence type="ECO:0000313" key="2">
    <source>
        <dbReference type="Proteomes" id="UP001209878"/>
    </source>
</evidence>
<comment type="caution">
    <text evidence="1">The sequence shown here is derived from an EMBL/GenBank/DDBJ whole genome shotgun (WGS) entry which is preliminary data.</text>
</comment>
<organism evidence="1 2">
    <name type="scientific">Ridgeia piscesae</name>
    <name type="common">Tubeworm</name>
    <dbReference type="NCBI Taxonomy" id="27915"/>
    <lineage>
        <taxon>Eukaryota</taxon>
        <taxon>Metazoa</taxon>
        <taxon>Spiralia</taxon>
        <taxon>Lophotrochozoa</taxon>
        <taxon>Annelida</taxon>
        <taxon>Polychaeta</taxon>
        <taxon>Sedentaria</taxon>
        <taxon>Canalipalpata</taxon>
        <taxon>Sabellida</taxon>
        <taxon>Siboglinidae</taxon>
        <taxon>Ridgeia</taxon>
    </lineage>
</organism>
<evidence type="ECO:0000313" key="1">
    <source>
        <dbReference type="EMBL" id="KAK2178455.1"/>
    </source>
</evidence>
<gene>
    <name evidence="1" type="ORF">NP493_543g02002</name>
</gene>
<dbReference type="Proteomes" id="UP001209878">
    <property type="component" value="Unassembled WGS sequence"/>
</dbReference>
<accession>A0AAD9KX13</accession>
<dbReference type="EMBL" id="JAODUO010000543">
    <property type="protein sequence ID" value="KAK2178455.1"/>
    <property type="molecule type" value="Genomic_DNA"/>
</dbReference>
<keyword evidence="2" id="KW-1185">Reference proteome</keyword>
<sequence length="116" mass="12532">MLPELPLRLCPRLDDTDTVGAFLQDALSPPGQIPMPSMVSVWLGQGRLPKPLLLEAMLAPLSSSEAPLFSGCRSSSPRVVNINVFDLGALKHGSPESSVMLMLILSMELSCRDRES</sequence>